<dbReference type="InterPro" id="IPR002560">
    <property type="entry name" value="Transposase_DDE"/>
</dbReference>
<organism evidence="2 3">
    <name type="scientific">Candidatus Methylophosphatis roskildensis</name>
    <dbReference type="NCBI Taxonomy" id="2899263"/>
    <lineage>
        <taxon>Bacteria</taxon>
        <taxon>Pseudomonadati</taxon>
        <taxon>Pseudomonadota</taxon>
        <taxon>Betaproteobacteria</taxon>
        <taxon>Nitrosomonadales</taxon>
        <taxon>Sterolibacteriaceae</taxon>
        <taxon>Candidatus Methylophosphatis</taxon>
    </lineage>
</organism>
<dbReference type="Proteomes" id="UP000807785">
    <property type="component" value="Unassembled WGS sequence"/>
</dbReference>
<dbReference type="PANTHER" id="PTHR33498">
    <property type="entry name" value="TRANSPOSASE FOR INSERTION SEQUENCE ELEMENT IS1557"/>
    <property type="match status" value="1"/>
</dbReference>
<reference evidence="2" key="1">
    <citation type="submission" date="2020-10" db="EMBL/GenBank/DDBJ databases">
        <title>Connecting structure to function with the recovery of over 1000 high-quality activated sludge metagenome-assembled genomes encoding full-length rRNA genes using long-read sequencing.</title>
        <authorList>
            <person name="Singleton C.M."/>
            <person name="Petriglieri F."/>
            <person name="Kristensen J.M."/>
            <person name="Kirkegaard R.H."/>
            <person name="Michaelsen T.Y."/>
            <person name="Andersen M.H."/>
            <person name="Karst S.M."/>
            <person name="Dueholm M.S."/>
            <person name="Nielsen P.H."/>
            <person name="Albertsen M."/>
        </authorList>
    </citation>
    <scope>NUCLEOTIDE SEQUENCE</scope>
    <source>
        <strain evidence="2">Bjer_18-Q3-R1-45_BAT3C.347</strain>
    </source>
</reference>
<name>A0A9D7E380_9PROT</name>
<accession>A0A9D7E380</accession>
<dbReference type="AlphaFoldDB" id="A0A9D7E380"/>
<evidence type="ECO:0000313" key="3">
    <source>
        <dbReference type="Proteomes" id="UP000807785"/>
    </source>
</evidence>
<evidence type="ECO:0000259" key="1">
    <source>
        <dbReference type="Pfam" id="PF01610"/>
    </source>
</evidence>
<comment type="caution">
    <text evidence="2">The sequence shown here is derived from an EMBL/GenBank/DDBJ whole genome shotgun (WGS) entry which is preliminary data.</text>
</comment>
<protein>
    <submittedName>
        <fullName evidence="2">ISL3 family transposase</fullName>
    </submittedName>
</protein>
<sequence length="490" mass="55008">MKSKLLNGLERILARIGKRVVHCAELGSTIDVQACSTVRAAPCPACQSWSDRLHGRYVRCLAERPSLEQQVVIFVEIRRFKCPSADCLRRTFAEDIQSLAGRHQRRTRSQARALQALGHALGGAAAARLAASLGLRASADTVLREVRRAGVGKQRVPPQVVGIDDWAIARGHHYGTIIVDLERREPIEVFAGRETTVVAHWLRDNPSIRIVARDRAGAYSEAVAVALPAAQQVSDRWHLLGNLRDNVESMLHRLGPQLRQAAQQVEVGSVPMGRQGLPRGTALRGWQRLSDDRRAARLARYEEVMALHGQGRTMKGIARELSIDHRTVRKFVTARAFPERARRTRGPTPLDEHRGYIEERIRQGCHSPRLLWQEVRARGYTGSHSAVRDCVLRLLTPQGKDPLVKQSPRTMACPSPRRAFGWLAGWKKLNPDRPQGDEHERFVEALCVLEPSVAVVRSLTRQFLGMMHRRLTRRIRQMAQAPGKLWCEGA</sequence>
<dbReference type="NCBIfam" id="NF033550">
    <property type="entry name" value="transpos_ISL3"/>
    <property type="match status" value="1"/>
</dbReference>
<evidence type="ECO:0000313" key="2">
    <source>
        <dbReference type="EMBL" id="MBK6973011.1"/>
    </source>
</evidence>
<feature type="domain" description="Transposase IS204/IS1001/IS1096/IS1165 DDE" evidence="1">
    <location>
        <begin position="161"/>
        <end position="263"/>
    </location>
</feature>
<dbReference type="PANTHER" id="PTHR33498:SF1">
    <property type="entry name" value="TRANSPOSASE FOR INSERTION SEQUENCE ELEMENT IS1557"/>
    <property type="match status" value="1"/>
</dbReference>
<gene>
    <name evidence="2" type="ORF">IPH26_08675</name>
</gene>
<dbReference type="Pfam" id="PF01610">
    <property type="entry name" value="DDE_Tnp_ISL3"/>
    <property type="match status" value="1"/>
</dbReference>
<dbReference type="InterPro" id="IPR047951">
    <property type="entry name" value="Transpos_ISL3"/>
</dbReference>
<dbReference type="EMBL" id="JADJEV010000003">
    <property type="protein sequence ID" value="MBK6973011.1"/>
    <property type="molecule type" value="Genomic_DNA"/>
</dbReference>
<proteinExistence type="predicted"/>